<reference evidence="2" key="1">
    <citation type="submission" date="2021-11" db="EMBL/GenBank/DDBJ databases">
        <title>BS-T2-15 a new species belonging to the Comamonadaceae family isolated from the soil of a French oak forest.</title>
        <authorList>
            <person name="Mieszkin S."/>
            <person name="Alain K."/>
        </authorList>
    </citation>
    <scope>NUCLEOTIDE SEQUENCE</scope>
    <source>
        <strain evidence="2">BS-T2-15</strain>
    </source>
</reference>
<dbReference type="SUPFAM" id="SSF50800">
    <property type="entry name" value="PK beta-barrel domain-like"/>
    <property type="match status" value="1"/>
</dbReference>
<dbReference type="RefSeq" id="WP_275683701.1">
    <property type="nucleotide sequence ID" value="NZ_JAJLJH010000005.1"/>
</dbReference>
<dbReference type="AlphaFoldDB" id="A0A9X2C1K9"/>
<dbReference type="GO" id="GO:0030151">
    <property type="term" value="F:molybdenum ion binding"/>
    <property type="evidence" value="ECO:0007669"/>
    <property type="project" value="InterPro"/>
</dbReference>
<name>A0A9X2C1K9_9BURK</name>
<dbReference type="Proteomes" id="UP001139353">
    <property type="component" value="Unassembled WGS sequence"/>
</dbReference>
<feature type="domain" description="MOSC" evidence="1">
    <location>
        <begin position="23"/>
        <end position="172"/>
    </location>
</feature>
<protein>
    <submittedName>
        <fullName evidence="2">MOSC domain-containing protein</fullName>
    </submittedName>
</protein>
<sequence>MTTIVSSVNVPGPADASGVQRLVPATGAVGVGLAGFAERMALHPVGEDPALADELALSHALFAYPTAHAPVWRTMRAQAGVAEPDAPLPPGSFDEHLALDGVQESQLWEGDLLRFPDCTLVVSVPRLPDARFNETLGFVHAAKMVAQSRWSGFWLSVRVPGTIAAGQAFELIPGPRATGVVELFRARTAKMRW</sequence>
<dbReference type="Gene3D" id="2.40.33.20">
    <property type="entry name" value="PK beta-barrel domain-like"/>
    <property type="match status" value="1"/>
</dbReference>
<proteinExistence type="predicted"/>
<dbReference type="EMBL" id="JAJLJH010000005">
    <property type="protein sequence ID" value="MCK9687661.1"/>
    <property type="molecule type" value="Genomic_DNA"/>
</dbReference>
<dbReference type="PROSITE" id="PS51340">
    <property type="entry name" value="MOSC"/>
    <property type="match status" value="1"/>
</dbReference>
<comment type="caution">
    <text evidence="2">The sequence shown here is derived from an EMBL/GenBank/DDBJ whole genome shotgun (WGS) entry which is preliminary data.</text>
</comment>
<organism evidence="2 3">
    <name type="scientific">Scleromatobacter humisilvae</name>
    <dbReference type="NCBI Taxonomy" id="2897159"/>
    <lineage>
        <taxon>Bacteria</taxon>
        <taxon>Pseudomonadati</taxon>
        <taxon>Pseudomonadota</taxon>
        <taxon>Betaproteobacteria</taxon>
        <taxon>Burkholderiales</taxon>
        <taxon>Sphaerotilaceae</taxon>
        <taxon>Scleromatobacter</taxon>
    </lineage>
</organism>
<gene>
    <name evidence="2" type="ORF">LPC04_18305</name>
</gene>
<dbReference type="GO" id="GO:0030170">
    <property type="term" value="F:pyridoxal phosphate binding"/>
    <property type="evidence" value="ECO:0007669"/>
    <property type="project" value="InterPro"/>
</dbReference>
<keyword evidence="3" id="KW-1185">Reference proteome</keyword>
<dbReference type="InterPro" id="IPR005302">
    <property type="entry name" value="MoCF_Sase_C"/>
</dbReference>
<evidence type="ECO:0000313" key="3">
    <source>
        <dbReference type="Proteomes" id="UP001139353"/>
    </source>
</evidence>
<dbReference type="GO" id="GO:0003824">
    <property type="term" value="F:catalytic activity"/>
    <property type="evidence" value="ECO:0007669"/>
    <property type="project" value="InterPro"/>
</dbReference>
<evidence type="ECO:0000259" key="1">
    <source>
        <dbReference type="PROSITE" id="PS51340"/>
    </source>
</evidence>
<evidence type="ECO:0000313" key="2">
    <source>
        <dbReference type="EMBL" id="MCK9687661.1"/>
    </source>
</evidence>
<dbReference type="Pfam" id="PF03473">
    <property type="entry name" value="MOSC"/>
    <property type="match status" value="1"/>
</dbReference>
<dbReference type="InterPro" id="IPR011037">
    <property type="entry name" value="Pyrv_Knase-like_insert_dom_sf"/>
</dbReference>
<accession>A0A9X2C1K9</accession>